<dbReference type="SMART" id="SM00382">
    <property type="entry name" value="AAA"/>
    <property type="match status" value="1"/>
</dbReference>
<feature type="region of interest" description="Disordered" evidence="4">
    <location>
        <begin position="307"/>
        <end position="332"/>
    </location>
</feature>
<dbReference type="PANTHER" id="PTHR23074">
    <property type="entry name" value="AAA DOMAIN-CONTAINING"/>
    <property type="match status" value="1"/>
</dbReference>
<feature type="region of interest" description="Disordered" evidence="4">
    <location>
        <begin position="388"/>
        <end position="410"/>
    </location>
</feature>
<dbReference type="InterPro" id="IPR003960">
    <property type="entry name" value="ATPase_AAA_CS"/>
</dbReference>
<dbReference type="InterPro" id="IPR041569">
    <property type="entry name" value="AAA_lid_3"/>
</dbReference>
<comment type="similarity">
    <text evidence="1">Belongs to the AAA ATPase family.</text>
</comment>
<feature type="domain" description="AAA+ ATPase" evidence="5">
    <location>
        <begin position="510"/>
        <end position="658"/>
    </location>
</feature>
<dbReference type="InterPro" id="IPR027417">
    <property type="entry name" value="P-loop_NTPase"/>
</dbReference>
<dbReference type="FunFam" id="3.40.50.300:FF:000093">
    <property type="entry name" value="Fidgetin-like 1"/>
    <property type="match status" value="1"/>
</dbReference>
<proteinExistence type="inferred from homology"/>
<evidence type="ECO:0000256" key="4">
    <source>
        <dbReference type="SAM" id="MobiDB-lite"/>
    </source>
</evidence>
<gene>
    <name evidence="6" type="ORF">HG535_0A05620</name>
</gene>
<feature type="compositionally biased region" description="Basic and acidic residues" evidence="4">
    <location>
        <begin position="270"/>
        <end position="281"/>
    </location>
</feature>
<keyword evidence="7" id="KW-1185">Reference proteome</keyword>
<evidence type="ECO:0000256" key="1">
    <source>
        <dbReference type="ARBA" id="ARBA00006914"/>
    </source>
</evidence>
<keyword evidence="3" id="KW-0067">ATP-binding</keyword>
<evidence type="ECO:0000256" key="3">
    <source>
        <dbReference type="ARBA" id="ARBA00022840"/>
    </source>
</evidence>
<dbReference type="CDD" id="cd19509">
    <property type="entry name" value="RecA-like_VPS4-like"/>
    <property type="match status" value="1"/>
</dbReference>
<dbReference type="PANTHER" id="PTHR23074:SF81">
    <property type="entry name" value="26S PROTEASOME SUBUNIT YTA6-RELATED"/>
    <property type="match status" value="1"/>
</dbReference>
<reference evidence="6 7" key="1">
    <citation type="submission" date="2020-07" db="EMBL/GenBank/DDBJ databases">
        <title>The yeast mating-type switching endonuclease HO is a domesticated member of an unorthodox homing genetic element family.</title>
        <authorList>
            <person name="Coughlan A.Y."/>
            <person name="Lombardi L."/>
            <person name="Braun-Galleani S."/>
            <person name="Martos A.R."/>
            <person name="Galeote V."/>
            <person name="Bigey F."/>
            <person name="Dequin S."/>
            <person name="Byrne K.P."/>
            <person name="Wolfe K.H."/>
        </authorList>
    </citation>
    <scope>NUCLEOTIDE SEQUENCE [LARGE SCALE GENOMIC DNA]</scope>
    <source>
        <strain evidence="6 7">NRRL Y-6702</strain>
    </source>
</reference>
<feature type="compositionally biased region" description="Basic and acidic residues" evidence="4">
    <location>
        <begin position="250"/>
        <end position="263"/>
    </location>
</feature>
<accession>A0A7H9AWH7</accession>
<dbReference type="KEGG" id="zmk:HG535_0A05620"/>
<dbReference type="EMBL" id="CP058604">
    <property type="protein sequence ID" value="QLG70621.1"/>
    <property type="molecule type" value="Genomic_DNA"/>
</dbReference>
<dbReference type="OrthoDB" id="10251136at2759"/>
<dbReference type="Pfam" id="PF00004">
    <property type="entry name" value="AAA"/>
    <property type="match status" value="1"/>
</dbReference>
<dbReference type="Gene3D" id="1.10.8.60">
    <property type="match status" value="1"/>
</dbReference>
<dbReference type="FunFam" id="1.10.8.60:FF:000022">
    <property type="entry name" value="Fidgetin like 1"/>
    <property type="match status" value="1"/>
</dbReference>
<dbReference type="GO" id="GO:0005524">
    <property type="term" value="F:ATP binding"/>
    <property type="evidence" value="ECO:0007669"/>
    <property type="project" value="UniProtKB-KW"/>
</dbReference>
<organism evidence="6 7">
    <name type="scientific">Zygotorulaspora mrakii</name>
    <name type="common">Zygosaccharomyces mrakii</name>
    <dbReference type="NCBI Taxonomy" id="42260"/>
    <lineage>
        <taxon>Eukaryota</taxon>
        <taxon>Fungi</taxon>
        <taxon>Dikarya</taxon>
        <taxon>Ascomycota</taxon>
        <taxon>Saccharomycotina</taxon>
        <taxon>Saccharomycetes</taxon>
        <taxon>Saccharomycetales</taxon>
        <taxon>Saccharomycetaceae</taxon>
        <taxon>Zygotorulaspora</taxon>
    </lineage>
</organism>
<feature type="region of interest" description="Disordered" evidence="4">
    <location>
        <begin position="230"/>
        <end position="293"/>
    </location>
</feature>
<dbReference type="Proteomes" id="UP000509704">
    <property type="component" value="Chromosome 1"/>
</dbReference>
<dbReference type="PROSITE" id="PS00674">
    <property type="entry name" value="AAA"/>
    <property type="match status" value="1"/>
</dbReference>
<dbReference type="AlphaFoldDB" id="A0A7H9AWH7"/>
<sequence>MPNDTFNIPANFTLIQSLQLLYSIVTNHCDNFKKQKNEHATNSHNLKKMFKRFDSLLYYMNDGLEKIEKHYQNEDGLNKLVGSRPELRSQLEDLQILGQDIRLERRACRSQLESLERQEDGSNNGILNNIRRSGIWRNRSIIGRSKKITKQEEAEEAAAIAAAEKIKLTRKLEKEKELEEIKKRELDIESRREKLLETMIKEQVENELHEKLEEAERKRRKERELLEERQRKLKQDRQIMAPPSGTSKTTDSHPAKVGSDRHNMLINGRRSFDIRGSRKSLDGITPLSPKRKSLDMQDIGKAAQLAWSQSNSNDGRKVHSLPNRTQNLSPTRNQQQYLSANVPGKKKYEYVKPVVHRQVIRTPKRNVVNGKKSANISKETISVDTRMTTKSLNSSAKSSPDIRTSDLRSPELKSPILVSSSVSPPLTPTLNKQITDIEQTPLEAKMDKVMATLQGVDREACEQIMNEIIVMDEKILWDDIAGLKNAKSSLKETVVYPFLRPDLFKGLREPIRGMLLFGPPGTGKTMIAKAVATESHSTFFSISASSLLSKYLGESEKLVRALFYMAKRLAPSIIFIDEIDSLLTARSDNENESSRRIKTELLIQWSSLSSATAKESESDSEDEPDSRVLVLAATNLPWAIDEAARRRFSRRLYIPLPEYDTRLYHLRKLMSKQKNDLSDTDFEVIAKMTRGFSGSDITALAKEAAMEPIRDLGDTLMNADFNKIRGVIVKDFEKAMQIIKKSVSVESLQQYEDWAAGFGSTGA</sequence>
<keyword evidence="2" id="KW-0547">Nucleotide-binding</keyword>
<name>A0A7H9AWH7_ZYGMR</name>
<dbReference type="InterPro" id="IPR050304">
    <property type="entry name" value="MT-severing_AAA_ATPase"/>
</dbReference>
<feature type="compositionally biased region" description="Polar residues" evidence="4">
    <location>
        <begin position="322"/>
        <end position="332"/>
    </location>
</feature>
<evidence type="ECO:0000259" key="5">
    <source>
        <dbReference type="SMART" id="SM00382"/>
    </source>
</evidence>
<protein>
    <recommendedName>
        <fullName evidence="5">AAA+ ATPase domain-containing protein</fullName>
    </recommendedName>
</protein>
<dbReference type="InterPro" id="IPR003593">
    <property type="entry name" value="AAA+_ATPase"/>
</dbReference>
<dbReference type="InterPro" id="IPR003959">
    <property type="entry name" value="ATPase_AAA_core"/>
</dbReference>
<dbReference type="Pfam" id="PF17862">
    <property type="entry name" value="AAA_lid_3"/>
    <property type="match status" value="1"/>
</dbReference>
<evidence type="ECO:0000256" key="2">
    <source>
        <dbReference type="ARBA" id="ARBA00022741"/>
    </source>
</evidence>
<feature type="compositionally biased region" description="Polar residues" evidence="4">
    <location>
        <begin position="388"/>
        <end position="402"/>
    </location>
</feature>
<dbReference type="GO" id="GO:0016887">
    <property type="term" value="F:ATP hydrolysis activity"/>
    <property type="evidence" value="ECO:0007669"/>
    <property type="project" value="InterPro"/>
</dbReference>
<evidence type="ECO:0000313" key="6">
    <source>
        <dbReference type="EMBL" id="QLG70621.1"/>
    </source>
</evidence>
<dbReference type="Gene3D" id="3.40.50.300">
    <property type="entry name" value="P-loop containing nucleotide triphosphate hydrolases"/>
    <property type="match status" value="1"/>
</dbReference>
<dbReference type="SUPFAM" id="SSF52540">
    <property type="entry name" value="P-loop containing nucleoside triphosphate hydrolases"/>
    <property type="match status" value="1"/>
</dbReference>
<evidence type="ECO:0000313" key="7">
    <source>
        <dbReference type="Proteomes" id="UP000509704"/>
    </source>
</evidence>
<dbReference type="GeneID" id="59234257"/>
<dbReference type="RefSeq" id="XP_037142349.1">
    <property type="nucleotide sequence ID" value="XM_037286454.1"/>
</dbReference>